<proteinExistence type="predicted"/>
<keyword evidence="2" id="KW-1185">Reference proteome</keyword>
<accession>A0AAP4BBT0</accession>
<reference evidence="1 2" key="1">
    <citation type="submission" date="2023-05" db="EMBL/GenBank/DDBJ databases">
        <title>[ruminococcus] sp. nov., isolated from a pig farm feces dump.</title>
        <authorList>
            <person name="Chang Y.-H."/>
        </authorList>
    </citation>
    <scope>NUCLEOTIDE SEQUENCE [LARGE SCALE GENOMIC DNA]</scope>
    <source>
        <strain evidence="1 2">YH-rum2234</strain>
    </source>
</reference>
<dbReference type="EMBL" id="JASGBQ010000014">
    <property type="protein sequence ID" value="MDI9242557.1"/>
    <property type="molecule type" value="Genomic_DNA"/>
</dbReference>
<gene>
    <name evidence="1" type="primary">spoIIR</name>
    <name evidence="1" type="ORF">QJ036_08760</name>
</gene>
<evidence type="ECO:0000313" key="1">
    <source>
        <dbReference type="EMBL" id="MDI9242557.1"/>
    </source>
</evidence>
<sequence length="220" mass="24970">MKKQRIILSLLLFLLCAGAGFLCFSASRTVTAIHQELSEKILRFHILANSDSDEDQALKLTVKAAVLHYIEENLPEDSGLEETKAFLKTHKTEIQKTAEAVIEKEGFDYPVSLFLEPWYFPTKVYGDLTFPCGTYEAFRIVIGDGAGKNWWCVLYPSLCFVDAAWGVVPEESKEELRTILDEDTYAALQTEDRSASDTSDSSPKEIRVRFRLIEWLEGLF</sequence>
<dbReference type="NCBIfam" id="TIGR02837">
    <property type="entry name" value="spore_II_R"/>
    <property type="match status" value="1"/>
</dbReference>
<protein>
    <submittedName>
        <fullName evidence="1">Stage II sporulation protein R</fullName>
    </submittedName>
</protein>
<dbReference type="Proteomes" id="UP001300383">
    <property type="component" value="Unassembled WGS sequence"/>
</dbReference>
<dbReference type="InterPro" id="IPR014202">
    <property type="entry name" value="Spore_II_R"/>
</dbReference>
<name>A0AAP4BBT0_9FIRM</name>
<dbReference type="RefSeq" id="WP_283231004.1">
    <property type="nucleotide sequence ID" value="NZ_JASGBQ010000014.1"/>
</dbReference>
<dbReference type="AlphaFoldDB" id="A0AAP4BBT0"/>
<dbReference type="Pfam" id="PF09551">
    <property type="entry name" value="Spore_II_R"/>
    <property type="match status" value="1"/>
</dbReference>
<organism evidence="1 2">
    <name type="scientific">Fusibacillus kribbianus</name>
    <dbReference type="NCBI Taxonomy" id="3044208"/>
    <lineage>
        <taxon>Bacteria</taxon>
        <taxon>Bacillati</taxon>
        <taxon>Bacillota</taxon>
        <taxon>Clostridia</taxon>
        <taxon>Lachnospirales</taxon>
        <taxon>Lachnospiraceae</taxon>
        <taxon>Fusibacillus</taxon>
    </lineage>
</organism>
<evidence type="ECO:0000313" key="2">
    <source>
        <dbReference type="Proteomes" id="UP001300383"/>
    </source>
</evidence>
<comment type="caution">
    <text evidence="1">The sequence shown here is derived from an EMBL/GenBank/DDBJ whole genome shotgun (WGS) entry which is preliminary data.</text>
</comment>